<evidence type="ECO:0000313" key="2">
    <source>
        <dbReference type="EMBL" id="MFC3909190.1"/>
    </source>
</evidence>
<evidence type="ECO:0000313" key="3">
    <source>
        <dbReference type="Proteomes" id="UP001595758"/>
    </source>
</evidence>
<protein>
    <submittedName>
        <fullName evidence="2">DUF2383 domain-containing protein</fullName>
    </submittedName>
</protein>
<dbReference type="InterPro" id="IPR009078">
    <property type="entry name" value="Ferritin-like_SF"/>
</dbReference>
<feature type="domain" description="DUF2383" evidence="1">
    <location>
        <begin position="13"/>
        <end position="113"/>
    </location>
</feature>
<dbReference type="InterPro" id="IPR019052">
    <property type="entry name" value="DUF2383"/>
</dbReference>
<keyword evidence="3" id="KW-1185">Reference proteome</keyword>
<dbReference type="InterPro" id="IPR012347">
    <property type="entry name" value="Ferritin-like"/>
</dbReference>
<dbReference type="EMBL" id="JBHSAB010000021">
    <property type="protein sequence ID" value="MFC3909190.1"/>
    <property type="molecule type" value="Genomic_DNA"/>
</dbReference>
<gene>
    <name evidence="2" type="ORF">ACFORL_08915</name>
</gene>
<comment type="caution">
    <text evidence="2">The sequence shown here is derived from an EMBL/GenBank/DDBJ whole genome shotgun (WGS) entry which is preliminary data.</text>
</comment>
<dbReference type="RefSeq" id="WP_382343172.1">
    <property type="nucleotide sequence ID" value="NZ_JBHSAB010000021.1"/>
</dbReference>
<dbReference type="CDD" id="cd00657">
    <property type="entry name" value="Ferritin_like"/>
    <property type="match status" value="1"/>
</dbReference>
<reference evidence="3" key="1">
    <citation type="journal article" date="2019" name="Int. J. Syst. Evol. Microbiol.">
        <title>The Global Catalogue of Microorganisms (GCM) 10K type strain sequencing project: providing services to taxonomists for standard genome sequencing and annotation.</title>
        <authorList>
            <consortium name="The Broad Institute Genomics Platform"/>
            <consortium name="The Broad Institute Genome Sequencing Center for Infectious Disease"/>
            <person name="Wu L."/>
            <person name="Ma J."/>
        </authorList>
    </citation>
    <scope>NUCLEOTIDE SEQUENCE [LARGE SCALE GENOMIC DNA]</scope>
    <source>
        <strain evidence="3">CCUG 59858</strain>
    </source>
</reference>
<name>A0ABV8CFU3_9GAMM</name>
<proteinExistence type="predicted"/>
<dbReference type="SUPFAM" id="SSF47240">
    <property type="entry name" value="Ferritin-like"/>
    <property type="match status" value="1"/>
</dbReference>
<accession>A0ABV8CFU3</accession>
<dbReference type="Gene3D" id="1.20.1260.10">
    <property type="match status" value="1"/>
</dbReference>
<dbReference type="Proteomes" id="UP001595758">
    <property type="component" value="Unassembled WGS sequence"/>
</dbReference>
<evidence type="ECO:0000259" key="1">
    <source>
        <dbReference type="Pfam" id="PF09537"/>
    </source>
</evidence>
<organism evidence="2 3">
    <name type="scientific">Legionella dresdenensis</name>
    <dbReference type="NCBI Taxonomy" id="450200"/>
    <lineage>
        <taxon>Bacteria</taxon>
        <taxon>Pseudomonadati</taxon>
        <taxon>Pseudomonadota</taxon>
        <taxon>Gammaproteobacteria</taxon>
        <taxon>Legionellales</taxon>
        <taxon>Legionellaceae</taxon>
        <taxon>Legionella</taxon>
    </lineage>
</organism>
<sequence length="153" mass="17768">MTTFVGNQEQFHDALYELCELDYDAAEAYEAAINRINNEYYKTRLAAFKQDHLRHIEEITNLLERHNLKAPAGPGPKQILTEGKVVFANIFGDSAILKAMLSNEIDTNIAYERLNNRQDKWIDAEDILLRGLHDEKRHKAWIEEALRQEEIVD</sequence>
<dbReference type="Pfam" id="PF09537">
    <property type="entry name" value="DUF2383"/>
    <property type="match status" value="1"/>
</dbReference>